<dbReference type="RefSeq" id="WP_163301398.1">
    <property type="nucleotide sequence ID" value="NZ_JAAGRQ010000017.1"/>
</dbReference>
<dbReference type="Proteomes" id="UP000469724">
    <property type="component" value="Unassembled WGS sequence"/>
</dbReference>
<comment type="caution">
    <text evidence="1">The sequence shown here is derived from an EMBL/GenBank/DDBJ whole genome shotgun (WGS) entry which is preliminary data.</text>
</comment>
<gene>
    <name evidence="1" type="ORF">G3N56_06260</name>
</gene>
<protein>
    <submittedName>
        <fullName evidence="1">Uncharacterized protein</fullName>
    </submittedName>
</protein>
<keyword evidence="2" id="KW-1185">Reference proteome</keyword>
<proteinExistence type="predicted"/>
<reference evidence="1 2" key="1">
    <citation type="submission" date="2020-02" db="EMBL/GenBank/DDBJ databases">
        <title>Comparative genomics of sulfur disproportionating microorganisms.</title>
        <authorList>
            <person name="Ward L.M."/>
            <person name="Bertran E."/>
            <person name="Johnston D.T."/>
        </authorList>
    </citation>
    <scope>NUCLEOTIDE SEQUENCE [LARGE SCALE GENOMIC DNA]</scope>
    <source>
        <strain evidence="1 2">DSM 3696</strain>
    </source>
</reference>
<sequence length="99" mass="10874">MSTDKIYVDDVGTGITVDCVSTLEGVTEAALLVRKPDGTEVSWPATIIAIDGVKRFLRYVTHAGDLDQPGTYKVQARVLVPGWTGRGATFKFKVYQHFK</sequence>
<dbReference type="EMBL" id="JAAGRQ010000017">
    <property type="protein sequence ID" value="NDY56346.1"/>
    <property type="molecule type" value="Genomic_DNA"/>
</dbReference>
<evidence type="ECO:0000313" key="1">
    <source>
        <dbReference type="EMBL" id="NDY56346.1"/>
    </source>
</evidence>
<organism evidence="1 2">
    <name type="scientific">Desulfolutivibrio sulfodismutans</name>
    <dbReference type="NCBI Taxonomy" id="63561"/>
    <lineage>
        <taxon>Bacteria</taxon>
        <taxon>Pseudomonadati</taxon>
        <taxon>Thermodesulfobacteriota</taxon>
        <taxon>Desulfovibrionia</taxon>
        <taxon>Desulfovibrionales</taxon>
        <taxon>Desulfovibrionaceae</taxon>
        <taxon>Desulfolutivibrio</taxon>
    </lineage>
</organism>
<accession>A0A7K3NJG1</accession>
<dbReference type="AlphaFoldDB" id="A0A7K3NJG1"/>
<name>A0A7K3NJG1_9BACT</name>
<evidence type="ECO:0000313" key="2">
    <source>
        <dbReference type="Proteomes" id="UP000469724"/>
    </source>
</evidence>